<keyword evidence="1" id="KW-1133">Transmembrane helix</keyword>
<keyword evidence="1" id="KW-0812">Transmembrane</keyword>
<dbReference type="SUPFAM" id="SSF55785">
    <property type="entry name" value="PYP-like sensor domain (PAS domain)"/>
    <property type="match status" value="1"/>
</dbReference>
<feature type="transmembrane region" description="Helical" evidence="1">
    <location>
        <begin position="20"/>
        <end position="40"/>
    </location>
</feature>
<evidence type="ECO:0000259" key="2">
    <source>
        <dbReference type="PROSITE" id="PS50112"/>
    </source>
</evidence>
<dbReference type="EMBL" id="SMCO01000013">
    <property type="protein sequence ID" value="TCV84105.1"/>
    <property type="molecule type" value="Genomic_DNA"/>
</dbReference>
<dbReference type="PANTHER" id="PTHR46663:SF3">
    <property type="entry name" value="SLL0267 PROTEIN"/>
    <property type="match status" value="1"/>
</dbReference>
<gene>
    <name evidence="4" type="ORF">EDC63_11341</name>
</gene>
<organism evidence="4 5">
    <name type="scientific">Sulfurirhabdus autotrophica</name>
    <dbReference type="NCBI Taxonomy" id="1706046"/>
    <lineage>
        <taxon>Bacteria</taxon>
        <taxon>Pseudomonadati</taxon>
        <taxon>Pseudomonadota</taxon>
        <taxon>Betaproteobacteria</taxon>
        <taxon>Nitrosomonadales</taxon>
        <taxon>Sulfuricellaceae</taxon>
        <taxon>Sulfurirhabdus</taxon>
    </lineage>
</organism>
<keyword evidence="5" id="KW-1185">Reference proteome</keyword>
<dbReference type="CDD" id="cd00130">
    <property type="entry name" value="PAS"/>
    <property type="match status" value="1"/>
</dbReference>
<dbReference type="PANTHER" id="PTHR46663">
    <property type="entry name" value="DIGUANYLATE CYCLASE DGCT-RELATED"/>
    <property type="match status" value="1"/>
</dbReference>
<evidence type="ECO:0000256" key="1">
    <source>
        <dbReference type="SAM" id="Phobius"/>
    </source>
</evidence>
<dbReference type="InterPro" id="IPR029787">
    <property type="entry name" value="Nucleotide_cyclase"/>
</dbReference>
<evidence type="ECO:0000259" key="3">
    <source>
        <dbReference type="PROSITE" id="PS50887"/>
    </source>
</evidence>
<dbReference type="OrthoDB" id="42802at2"/>
<dbReference type="PROSITE" id="PS50112">
    <property type="entry name" value="PAS"/>
    <property type="match status" value="1"/>
</dbReference>
<dbReference type="Pfam" id="PF13426">
    <property type="entry name" value="PAS_9"/>
    <property type="match status" value="1"/>
</dbReference>
<dbReference type="NCBIfam" id="TIGR00229">
    <property type="entry name" value="sensory_box"/>
    <property type="match status" value="1"/>
</dbReference>
<feature type="domain" description="PAS" evidence="2">
    <location>
        <begin position="336"/>
        <end position="378"/>
    </location>
</feature>
<dbReference type="AlphaFoldDB" id="A0A4R3XWJ2"/>
<dbReference type="PROSITE" id="PS50887">
    <property type="entry name" value="GGDEF"/>
    <property type="match status" value="1"/>
</dbReference>
<dbReference type="Gene3D" id="3.30.70.270">
    <property type="match status" value="1"/>
</dbReference>
<proteinExistence type="predicted"/>
<comment type="caution">
    <text evidence="4">The sequence shown here is derived from an EMBL/GenBank/DDBJ whole genome shotgun (WGS) entry which is preliminary data.</text>
</comment>
<dbReference type="NCBIfam" id="TIGR00254">
    <property type="entry name" value="GGDEF"/>
    <property type="match status" value="1"/>
</dbReference>
<dbReference type="SMART" id="SM00267">
    <property type="entry name" value="GGDEF"/>
    <property type="match status" value="1"/>
</dbReference>
<keyword evidence="1" id="KW-0472">Membrane</keyword>
<evidence type="ECO:0000313" key="5">
    <source>
        <dbReference type="Proteomes" id="UP000295367"/>
    </source>
</evidence>
<dbReference type="SMART" id="SM00086">
    <property type="entry name" value="PAC"/>
    <property type="match status" value="1"/>
</dbReference>
<dbReference type="InterPro" id="IPR035965">
    <property type="entry name" value="PAS-like_dom_sf"/>
</dbReference>
<dbReference type="InterPro" id="IPR001610">
    <property type="entry name" value="PAC"/>
</dbReference>
<dbReference type="Proteomes" id="UP000295367">
    <property type="component" value="Unassembled WGS sequence"/>
</dbReference>
<dbReference type="FunFam" id="3.30.70.270:FF:000001">
    <property type="entry name" value="Diguanylate cyclase domain protein"/>
    <property type="match status" value="1"/>
</dbReference>
<reference evidence="4 5" key="1">
    <citation type="submission" date="2019-03" db="EMBL/GenBank/DDBJ databases">
        <title>Genomic Encyclopedia of Type Strains, Phase IV (KMG-IV): sequencing the most valuable type-strain genomes for metagenomic binning, comparative biology and taxonomic classification.</title>
        <authorList>
            <person name="Goeker M."/>
        </authorList>
    </citation>
    <scope>NUCLEOTIDE SEQUENCE [LARGE SCALE GENOMIC DNA]</scope>
    <source>
        <strain evidence="4 5">DSM 100309</strain>
    </source>
</reference>
<dbReference type="SUPFAM" id="SSF55073">
    <property type="entry name" value="Nucleotide cyclase"/>
    <property type="match status" value="1"/>
</dbReference>
<sequence length="638" mass="70469">MVIEKVKGQPSQDHRRIDFIGGLILVLLTILTGFAVYGMMMQLTESILGKSLETSLQNKVYLFEKQITEGVGSTNLIATRPFLIESLQQIALNPQDEKALKALQRAAKSFLINEVTGIVFTDINGKEVVRAGQFSQNPELNIPLNTAYPSSLLWEGKIIQRTTAEIKDATGRIFGTVSVETVSPLLMQLLNEASVLGASYELAICAPLQQEMQCLPSTLFNKILKRFPRVLNGRALPMDYALKGKSGIIFAKDYRKENVVAAYAPLGKIGIGMVLKVDQAELFQPVTQQLKYVIPLLVFMVMVGILMLRWLVSPLVQRLSKSEQKAREVNASLLDSETRIRGIVDSVDVGIVTVNNEGLIETFNPAAERIFGYAKDEIAEQHITNLLPEWKEGTLNHNSESKDGESGDEASEIEGLRKDGTKFPLEYKASSVLIASQRVFIVSVMDITARKESEKRILFLANHDALTGLPNRTLLQDRIQQTICQALRSRGKSAVLFIDLDNFKTINDSLGHDVGDGLLVAVSERFVSCLRSEDTVARQGGDEFVVVLHSVANVQDAGVAAQKLLDVLKAPCMVKGHELSVGASIGIATFPDDGDDEVELLKKSDIAMYHAKETGRNNYRFFEDEMGQPGEEEWTPMI</sequence>
<dbReference type="InterPro" id="IPR052163">
    <property type="entry name" value="DGC-Regulatory_Protein"/>
</dbReference>
<feature type="domain" description="GGDEF" evidence="3">
    <location>
        <begin position="491"/>
        <end position="624"/>
    </location>
</feature>
<dbReference type="InterPro" id="IPR043128">
    <property type="entry name" value="Rev_trsase/Diguanyl_cyclase"/>
</dbReference>
<dbReference type="InterPro" id="IPR000160">
    <property type="entry name" value="GGDEF_dom"/>
</dbReference>
<dbReference type="CDD" id="cd01949">
    <property type="entry name" value="GGDEF"/>
    <property type="match status" value="1"/>
</dbReference>
<dbReference type="InterPro" id="IPR000014">
    <property type="entry name" value="PAS"/>
</dbReference>
<protein>
    <submittedName>
        <fullName evidence="4">PAS domain S-box-containing protein/diguanylate cyclase (GGDEF)-like protein</fullName>
    </submittedName>
</protein>
<dbReference type="GO" id="GO:0003824">
    <property type="term" value="F:catalytic activity"/>
    <property type="evidence" value="ECO:0007669"/>
    <property type="project" value="UniProtKB-ARBA"/>
</dbReference>
<dbReference type="Gene3D" id="3.30.450.20">
    <property type="entry name" value="PAS domain"/>
    <property type="match status" value="1"/>
</dbReference>
<evidence type="ECO:0000313" key="4">
    <source>
        <dbReference type="EMBL" id="TCV84105.1"/>
    </source>
</evidence>
<dbReference type="Pfam" id="PF00990">
    <property type="entry name" value="GGDEF"/>
    <property type="match status" value="1"/>
</dbReference>
<accession>A0A4R3XWJ2</accession>
<dbReference type="RefSeq" id="WP_124945086.1">
    <property type="nucleotide sequence ID" value="NZ_BHVT01000008.1"/>
</dbReference>
<name>A0A4R3XWJ2_9PROT</name>
<dbReference type="SMART" id="SM00091">
    <property type="entry name" value="PAS"/>
    <property type="match status" value="1"/>
</dbReference>